<dbReference type="EMBL" id="JAXCGZ010000624">
    <property type="protein sequence ID" value="KAK7085732.1"/>
    <property type="molecule type" value="Genomic_DNA"/>
</dbReference>
<evidence type="ECO:0000313" key="2">
    <source>
        <dbReference type="Proteomes" id="UP001381693"/>
    </source>
</evidence>
<evidence type="ECO:0000313" key="1">
    <source>
        <dbReference type="EMBL" id="KAK7085732.1"/>
    </source>
</evidence>
<dbReference type="AlphaFoldDB" id="A0AAN9AG06"/>
<gene>
    <name evidence="1" type="ORF">SK128_018302</name>
</gene>
<dbReference type="Proteomes" id="UP001381693">
    <property type="component" value="Unassembled WGS sequence"/>
</dbReference>
<keyword evidence="2" id="KW-1185">Reference proteome</keyword>
<sequence length="115" mass="13434">MIIITPYDADLNLNCGTYIKFCKKKVKKLYEKIEAIGSGSSHLKPWPTGFSRGPFINKVVDRQIKPRFTNPMFSHFFLRLKKTLLLFLSALSRIVQHSMPYNKITKPFSKDYYVK</sequence>
<proteinExistence type="predicted"/>
<reference evidence="1 2" key="1">
    <citation type="submission" date="2023-11" db="EMBL/GenBank/DDBJ databases">
        <title>Halocaridina rubra genome assembly.</title>
        <authorList>
            <person name="Smith C."/>
        </authorList>
    </citation>
    <scope>NUCLEOTIDE SEQUENCE [LARGE SCALE GENOMIC DNA]</scope>
    <source>
        <strain evidence="1">EP-1</strain>
        <tissue evidence="1">Whole</tissue>
    </source>
</reference>
<organism evidence="1 2">
    <name type="scientific">Halocaridina rubra</name>
    <name type="common">Hawaiian red shrimp</name>
    <dbReference type="NCBI Taxonomy" id="373956"/>
    <lineage>
        <taxon>Eukaryota</taxon>
        <taxon>Metazoa</taxon>
        <taxon>Ecdysozoa</taxon>
        <taxon>Arthropoda</taxon>
        <taxon>Crustacea</taxon>
        <taxon>Multicrustacea</taxon>
        <taxon>Malacostraca</taxon>
        <taxon>Eumalacostraca</taxon>
        <taxon>Eucarida</taxon>
        <taxon>Decapoda</taxon>
        <taxon>Pleocyemata</taxon>
        <taxon>Caridea</taxon>
        <taxon>Atyoidea</taxon>
        <taxon>Atyidae</taxon>
        <taxon>Halocaridina</taxon>
    </lineage>
</organism>
<protein>
    <submittedName>
        <fullName evidence="1">Uncharacterized protein</fullName>
    </submittedName>
</protein>
<name>A0AAN9AG06_HALRR</name>
<comment type="caution">
    <text evidence="1">The sequence shown here is derived from an EMBL/GenBank/DDBJ whole genome shotgun (WGS) entry which is preliminary data.</text>
</comment>
<accession>A0AAN9AG06</accession>